<organism evidence="10 11">
    <name type="scientific">Neorhodopirellula lusitana</name>
    <dbReference type="NCBI Taxonomy" id="445327"/>
    <lineage>
        <taxon>Bacteria</taxon>
        <taxon>Pseudomonadati</taxon>
        <taxon>Planctomycetota</taxon>
        <taxon>Planctomycetia</taxon>
        <taxon>Pirellulales</taxon>
        <taxon>Pirellulaceae</taxon>
        <taxon>Neorhodopirellula</taxon>
    </lineage>
</organism>
<dbReference type="PANTHER" id="PTHR45453">
    <property type="entry name" value="PHOSPHATE REGULON SENSOR PROTEIN PHOR"/>
    <property type="match status" value="1"/>
</dbReference>
<evidence type="ECO:0000256" key="1">
    <source>
        <dbReference type="ARBA" id="ARBA00000085"/>
    </source>
</evidence>
<dbReference type="Proteomes" id="UP001158067">
    <property type="component" value="Unassembled WGS sequence"/>
</dbReference>
<dbReference type="Gene3D" id="3.30.450.20">
    <property type="entry name" value="PAS domain"/>
    <property type="match status" value="1"/>
</dbReference>
<dbReference type="SUPFAM" id="SSF55785">
    <property type="entry name" value="PYP-like sensor domain (PAS domain)"/>
    <property type="match status" value="1"/>
</dbReference>
<dbReference type="InterPro" id="IPR003594">
    <property type="entry name" value="HATPase_dom"/>
</dbReference>
<keyword evidence="3" id="KW-0597">Phosphoprotein</keyword>
<dbReference type="InterPro" id="IPR005467">
    <property type="entry name" value="His_kinase_dom"/>
</dbReference>
<dbReference type="Pfam" id="PF08448">
    <property type="entry name" value="PAS_4"/>
    <property type="match status" value="1"/>
</dbReference>
<dbReference type="SUPFAM" id="SSF47384">
    <property type="entry name" value="Homodimeric domain of signal transducing histidine kinase"/>
    <property type="match status" value="1"/>
</dbReference>
<dbReference type="SMART" id="SM00388">
    <property type="entry name" value="HisKA"/>
    <property type="match status" value="1"/>
</dbReference>
<dbReference type="SMART" id="SM00387">
    <property type="entry name" value="HATPase_c"/>
    <property type="match status" value="1"/>
</dbReference>
<keyword evidence="4" id="KW-0808">Transferase</keyword>
<dbReference type="EC" id="2.7.13.3" evidence="2"/>
<comment type="catalytic activity">
    <reaction evidence="1">
        <text>ATP + protein L-histidine = ADP + protein N-phospho-L-histidine.</text>
        <dbReference type="EC" id="2.7.13.3"/>
    </reaction>
</comment>
<dbReference type="RefSeq" id="WP_283432346.1">
    <property type="nucleotide sequence ID" value="NZ_FXUG01000004.1"/>
</dbReference>
<dbReference type="InterPro" id="IPR036097">
    <property type="entry name" value="HisK_dim/P_sf"/>
</dbReference>
<evidence type="ECO:0000259" key="9">
    <source>
        <dbReference type="PROSITE" id="PS50109"/>
    </source>
</evidence>
<name>A0ABY1Q1A3_9BACT</name>
<dbReference type="GO" id="GO:0016301">
    <property type="term" value="F:kinase activity"/>
    <property type="evidence" value="ECO:0007669"/>
    <property type="project" value="UniProtKB-KW"/>
</dbReference>
<evidence type="ECO:0000313" key="10">
    <source>
        <dbReference type="EMBL" id="SMP53808.1"/>
    </source>
</evidence>
<dbReference type="InterPro" id="IPR036890">
    <property type="entry name" value="HATPase_C_sf"/>
</dbReference>
<dbReference type="InterPro" id="IPR050351">
    <property type="entry name" value="BphY/WalK/GraS-like"/>
</dbReference>
<dbReference type="InterPro" id="IPR003661">
    <property type="entry name" value="HisK_dim/P_dom"/>
</dbReference>
<reference evidence="10 11" key="1">
    <citation type="submission" date="2017-05" db="EMBL/GenBank/DDBJ databases">
        <authorList>
            <person name="Varghese N."/>
            <person name="Submissions S."/>
        </authorList>
    </citation>
    <scope>NUCLEOTIDE SEQUENCE [LARGE SCALE GENOMIC DNA]</scope>
    <source>
        <strain evidence="10 11">DSM 25457</strain>
    </source>
</reference>
<keyword evidence="8" id="KW-0812">Transmembrane</keyword>
<dbReference type="InterPro" id="IPR000014">
    <property type="entry name" value="PAS"/>
</dbReference>
<evidence type="ECO:0000256" key="8">
    <source>
        <dbReference type="SAM" id="Phobius"/>
    </source>
</evidence>
<keyword evidence="11" id="KW-1185">Reference proteome</keyword>
<evidence type="ECO:0000256" key="7">
    <source>
        <dbReference type="ARBA" id="ARBA00023136"/>
    </source>
</evidence>
<dbReference type="EMBL" id="FXUG01000004">
    <property type="protein sequence ID" value="SMP53808.1"/>
    <property type="molecule type" value="Genomic_DNA"/>
</dbReference>
<dbReference type="CDD" id="cd00130">
    <property type="entry name" value="PAS"/>
    <property type="match status" value="1"/>
</dbReference>
<dbReference type="Pfam" id="PF00512">
    <property type="entry name" value="HisKA"/>
    <property type="match status" value="1"/>
</dbReference>
<evidence type="ECO:0000256" key="5">
    <source>
        <dbReference type="ARBA" id="ARBA00022777"/>
    </source>
</evidence>
<dbReference type="SUPFAM" id="SSF55874">
    <property type="entry name" value="ATPase domain of HSP90 chaperone/DNA topoisomerase II/histidine kinase"/>
    <property type="match status" value="1"/>
</dbReference>
<protein>
    <recommendedName>
        <fullName evidence="2">histidine kinase</fullName>
        <ecNumber evidence="2">2.7.13.3</ecNumber>
    </recommendedName>
</protein>
<dbReference type="Gene3D" id="1.10.287.130">
    <property type="match status" value="1"/>
</dbReference>
<evidence type="ECO:0000256" key="3">
    <source>
        <dbReference type="ARBA" id="ARBA00022553"/>
    </source>
</evidence>
<gene>
    <name evidence="10" type="ORF">SAMN06265222_104158</name>
</gene>
<keyword evidence="5 10" id="KW-0418">Kinase</keyword>
<keyword evidence="8" id="KW-1133">Transmembrane helix</keyword>
<feature type="domain" description="Histidine kinase" evidence="9">
    <location>
        <begin position="231"/>
        <end position="449"/>
    </location>
</feature>
<keyword evidence="6" id="KW-0902">Two-component regulatory system</keyword>
<comment type="caution">
    <text evidence="10">The sequence shown here is derived from an EMBL/GenBank/DDBJ whole genome shotgun (WGS) entry which is preliminary data.</text>
</comment>
<dbReference type="Pfam" id="PF02518">
    <property type="entry name" value="HATPase_c"/>
    <property type="match status" value="1"/>
</dbReference>
<dbReference type="CDD" id="cd00082">
    <property type="entry name" value="HisKA"/>
    <property type="match status" value="1"/>
</dbReference>
<evidence type="ECO:0000256" key="6">
    <source>
        <dbReference type="ARBA" id="ARBA00023012"/>
    </source>
</evidence>
<dbReference type="Gene3D" id="3.30.565.10">
    <property type="entry name" value="Histidine kinase-like ATPase, C-terminal domain"/>
    <property type="match status" value="1"/>
</dbReference>
<dbReference type="PANTHER" id="PTHR45453:SF1">
    <property type="entry name" value="PHOSPHATE REGULON SENSOR PROTEIN PHOR"/>
    <property type="match status" value="1"/>
</dbReference>
<dbReference type="InterPro" id="IPR004358">
    <property type="entry name" value="Sig_transdc_His_kin-like_C"/>
</dbReference>
<proteinExistence type="predicted"/>
<dbReference type="InterPro" id="IPR013656">
    <property type="entry name" value="PAS_4"/>
</dbReference>
<dbReference type="CDD" id="cd00075">
    <property type="entry name" value="HATPase"/>
    <property type="match status" value="1"/>
</dbReference>
<dbReference type="SMART" id="SM00091">
    <property type="entry name" value="PAS"/>
    <property type="match status" value="1"/>
</dbReference>
<dbReference type="PROSITE" id="PS50109">
    <property type="entry name" value="HIS_KIN"/>
    <property type="match status" value="1"/>
</dbReference>
<keyword evidence="7 8" id="KW-0472">Membrane</keyword>
<feature type="transmembrane region" description="Helical" evidence="8">
    <location>
        <begin position="38"/>
        <end position="69"/>
    </location>
</feature>
<evidence type="ECO:0000256" key="4">
    <source>
        <dbReference type="ARBA" id="ARBA00022679"/>
    </source>
</evidence>
<evidence type="ECO:0000256" key="2">
    <source>
        <dbReference type="ARBA" id="ARBA00012438"/>
    </source>
</evidence>
<dbReference type="InterPro" id="IPR035965">
    <property type="entry name" value="PAS-like_dom_sf"/>
</dbReference>
<sequence>MPSSSDKPIPDVGSPPAEPIRGAALPVGDSGMVGYFKFVVLACFLVLPWVGVPGWLVAILAAATLYVVFRVNDYRHEKLHDYFRQQQSNTTDLINQCRADLDEVRAQSRLGDSALLQLIDGVIVLSTDLSILLINPSAVQLLGLTPREKLQGRAFDELVRDPKMVKSIRAAIDERLPQDSIVELHHSDGVRPIRVRVDVIGEEDSLRVQLSLRDETESRQIEGMRREFVANVSHELKTPLAAIKGYAETVELAATDDPEAAIHFMHQIISQCHRLERLISDMMQLARAQSGRSLMKISSIRLREIVTESVRTYEPVAAASGLTLTLHDGGEGSKVMADSEATLTICNNLIGNAIRYTPRGGQIDVSLDWHAGRWAVIVEDTGVGIPESDQSKIFERFYRGSRNTELSTSSTGLGLAIVKNLTLALSGVVSVQSKPGKGSTFRVELPAVGNKRGTVAAVNLADVPSDATV</sequence>
<dbReference type="PRINTS" id="PR00344">
    <property type="entry name" value="BCTRLSENSOR"/>
</dbReference>
<evidence type="ECO:0000313" key="11">
    <source>
        <dbReference type="Proteomes" id="UP001158067"/>
    </source>
</evidence>
<accession>A0ABY1Q1A3</accession>